<evidence type="ECO:0000313" key="2">
    <source>
        <dbReference type="EMBL" id="MBS2100047.1"/>
    </source>
</evidence>
<gene>
    <name evidence="2" type="ORF">KEM10_17300</name>
</gene>
<evidence type="ECO:0000256" key="1">
    <source>
        <dbReference type="SAM" id="Phobius"/>
    </source>
</evidence>
<protein>
    <submittedName>
        <fullName evidence="2">FeoB-associated Cys-rich membrane protein</fullName>
    </submittedName>
</protein>
<sequence>MIQEILTYLVVAWAFYKVFIFFYRIFKPVKGGSVCGPAGACPSCDAKTDLFKDIKKGRFPTLLEEK</sequence>
<comment type="caution">
    <text evidence="2">The sequence shown here is derived from an EMBL/GenBank/DDBJ whole genome shotgun (WGS) entry which is preliminary data.</text>
</comment>
<keyword evidence="1" id="KW-0812">Transmembrane</keyword>
<dbReference type="RefSeq" id="WP_212217290.1">
    <property type="nucleotide sequence ID" value="NZ_JAGUCO010000018.1"/>
</dbReference>
<accession>A0ABS5JYQ3</accession>
<keyword evidence="3" id="KW-1185">Reference proteome</keyword>
<evidence type="ECO:0000313" key="3">
    <source>
        <dbReference type="Proteomes" id="UP000708576"/>
    </source>
</evidence>
<dbReference type="Proteomes" id="UP000708576">
    <property type="component" value="Unassembled WGS sequence"/>
</dbReference>
<keyword evidence="1" id="KW-1133">Transmembrane helix</keyword>
<proteinExistence type="predicted"/>
<reference evidence="2 3" key="1">
    <citation type="journal article" date="2015" name="Int. J. Syst. Evol. Microbiol.">
        <title>Carboxylicivirga linearis sp. nov., isolated from a sea cucumber culture pond.</title>
        <authorList>
            <person name="Wang F.Q."/>
            <person name="Zhou Y.X."/>
            <person name="Lin X.Z."/>
            <person name="Chen G.J."/>
            <person name="Du Z.J."/>
        </authorList>
    </citation>
    <scope>NUCLEOTIDE SEQUENCE [LARGE SCALE GENOMIC DNA]</scope>
    <source>
        <strain evidence="2 3">FB218</strain>
    </source>
</reference>
<name>A0ABS5JYQ3_9BACT</name>
<keyword evidence="1" id="KW-0472">Membrane</keyword>
<dbReference type="EMBL" id="JAGUCO010000018">
    <property type="protein sequence ID" value="MBS2100047.1"/>
    <property type="molecule type" value="Genomic_DNA"/>
</dbReference>
<feature type="transmembrane region" description="Helical" evidence="1">
    <location>
        <begin position="6"/>
        <end position="26"/>
    </location>
</feature>
<organism evidence="2 3">
    <name type="scientific">Carboxylicivirga linearis</name>
    <dbReference type="NCBI Taxonomy" id="1628157"/>
    <lineage>
        <taxon>Bacteria</taxon>
        <taxon>Pseudomonadati</taxon>
        <taxon>Bacteroidota</taxon>
        <taxon>Bacteroidia</taxon>
        <taxon>Marinilabiliales</taxon>
        <taxon>Marinilabiliaceae</taxon>
        <taxon>Carboxylicivirga</taxon>
    </lineage>
</organism>